<dbReference type="GO" id="GO:0005634">
    <property type="term" value="C:nucleus"/>
    <property type="evidence" value="ECO:0007669"/>
    <property type="project" value="UniProtKB-SubCell"/>
</dbReference>
<dbReference type="PANTHER" id="PTHR12322">
    <property type="entry name" value="DOUBLESEX AND MAB-3 RELATED TRANSCRIPTION FACTOR DMRT"/>
    <property type="match status" value="1"/>
</dbReference>
<accession>A0A9C6TWQ2</accession>
<feature type="region of interest" description="Disordered" evidence="7">
    <location>
        <begin position="114"/>
        <end position="286"/>
    </location>
</feature>
<dbReference type="GO" id="GO:0000981">
    <property type="term" value="F:DNA-binding transcription factor activity, RNA polymerase II-specific"/>
    <property type="evidence" value="ECO:0007669"/>
    <property type="project" value="TreeGrafter"/>
</dbReference>
<reference evidence="10" key="1">
    <citation type="submission" date="2025-08" db="UniProtKB">
        <authorList>
            <consortium name="RefSeq"/>
        </authorList>
    </citation>
    <scope>IDENTIFICATION</scope>
    <source>
        <tissue evidence="10">Whole organism</tissue>
    </source>
</reference>
<keyword evidence="2 5" id="KW-0862">Zinc</keyword>
<evidence type="ECO:0000256" key="6">
    <source>
        <dbReference type="SAM" id="Coils"/>
    </source>
</evidence>
<dbReference type="InterPro" id="IPR014932">
    <property type="entry name" value="DSX_dimer"/>
</dbReference>
<feature type="compositionally biased region" description="Low complexity" evidence="7">
    <location>
        <begin position="49"/>
        <end position="58"/>
    </location>
</feature>
<dbReference type="OrthoDB" id="5842031at2759"/>
<dbReference type="PROSITE" id="PS40000">
    <property type="entry name" value="DM_1"/>
    <property type="match status" value="1"/>
</dbReference>
<proteinExistence type="predicted"/>
<dbReference type="AlphaFoldDB" id="A0A9C6TWQ2"/>
<dbReference type="InterPro" id="IPR026607">
    <property type="entry name" value="DMRT"/>
</dbReference>
<dbReference type="KEGG" id="foc:113216731"/>
<feature type="region of interest" description="Disordered" evidence="7">
    <location>
        <begin position="467"/>
        <end position="497"/>
    </location>
</feature>
<dbReference type="InterPro" id="IPR036407">
    <property type="entry name" value="DM_DNA-bd_sf"/>
</dbReference>
<evidence type="ECO:0000256" key="3">
    <source>
        <dbReference type="ARBA" id="ARBA00023125"/>
    </source>
</evidence>
<feature type="compositionally biased region" description="Pro residues" evidence="7">
    <location>
        <begin position="471"/>
        <end position="482"/>
    </location>
</feature>
<dbReference type="GO" id="GO:0046872">
    <property type="term" value="F:metal ion binding"/>
    <property type="evidence" value="ECO:0007669"/>
    <property type="project" value="UniProtKB-KW"/>
</dbReference>
<feature type="coiled-coil region" evidence="6">
    <location>
        <begin position="348"/>
        <end position="375"/>
    </location>
</feature>
<keyword evidence="6" id="KW-0175">Coiled coil</keyword>
<dbReference type="Gene3D" id="1.10.8.10">
    <property type="entry name" value="DNA helicase RuvA subunit, C-terminal domain"/>
    <property type="match status" value="1"/>
</dbReference>
<dbReference type="InterPro" id="IPR001275">
    <property type="entry name" value="DM_DNA-bd"/>
</dbReference>
<feature type="compositionally biased region" description="Basic and acidic residues" evidence="7">
    <location>
        <begin position="190"/>
        <end position="199"/>
    </location>
</feature>
<comment type="subcellular location">
    <subcellularLocation>
        <location evidence="5">Nucleus</location>
    </subcellularLocation>
</comment>
<evidence type="ECO:0000259" key="8">
    <source>
        <dbReference type="PROSITE" id="PS50809"/>
    </source>
</evidence>
<evidence type="ECO:0000256" key="2">
    <source>
        <dbReference type="ARBA" id="ARBA00022833"/>
    </source>
</evidence>
<evidence type="ECO:0000256" key="1">
    <source>
        <dbReference type="ARBA" id="ARBA00022723"/>
    </source>
</evidence>
<dbReference type="Proteomes" id="UP000504606">
    <property type="component" value="Unplaced"/>
</dbReference>
<dbReference type="SMART" id="SM01143">
    <property type="entry name" value="DSX_dimer"/>
    <property type="match status" value="1"/>
</dbReference>
<feature type="region of interest" description="Disordered" evidence="7">
    <location>
        <begin position="420"/>
        <end position="443"/>
    </location>
</feature>
<evidence type="ECO:0000313" key="9">
    <source>
        <dbReference type="Proteomes" id="UP000504606"/>
    </source>
</evidence>
<dbReference type="PROSITE" id="PS50809">
    <property type="entry name" value="DM_2"/>
    <property type="match status" value="1"/>
</dbReference>
<feature type="compositionally biased region" description="Polar residues" evidence="7">
    <location>
        <begin position="487"/>
        <end position="497"/>
    </location>
</feature>
<dbReference type="FunFam" id="4.10.1040.10:FF:000001">
    <property type="entry name" value="doublesex- and mab-3-related transcription factor 1"/>
    <property type="match status" value="1"/>
</dbReference>
<evidence type="ECO:0000256" key="4">
    <source>
        <dbReference type="ARBA" id="ARBA00023242"/>
    </source>
</evidence>
<protein>
    <submittedName>
        <fullName evidence="10">Protein doublesex isoform X1</fullName>
    </submittedName>
</protein>
<evidence type="ECO:0000256" key="5">
    <source>
        <dbReference type="PROSITE-ProRule" id="PRU00070"/>
    </source>
</evidence>
<keyword evidence="4 5" id="KW-0539">Nucleus</keyword>
<evidence type="ECO:0000313" key="10">
    <source>
        <dbReference type="RefSeq" id="XP_052123735.1"/>
    </source>
</evidence>
<dbReference type="Pfam" id="PF08828">
    <property type="entry name" value="DSX_dimer"/>
    <property type="match status" value="1"/>
</dbReference>
<feature type="DNA-binding region" description="DM" evidence="5">
    <location>
        <begin position="66"/>
        <end position="113"/>
    </location>
</feature>
<dbReference type="GO" id="GO:0007548">
    <property type="term" value="P:sex differentiation"/>
    <property type="evidence" value="ECO:0007669"/>
    <property type="project" value="TreeGrafter"/>
</dbReference>
<keyword evidence="1 5" id="KW-0479">Metal-binding</keyword>
<dbReference type="SUPFAM" id="SSF82927">
    <property type="entry name" value="Cysteine-rich DNA binding domain, (DM domain)"/>
    <property type="match status" value="1"/>
</dbReference>
<feature type="compositionally biased region" description="Gly residues" evidence="7">
    <location>
        <begin position="166"/>
        <end position="181"/>
    </location>
</feature>
<feature type="compositionally biased region" description="Low complexity" evidence="7">
    <location>
        <begin position="200"/>
        <end position="211"/>
    </location>
</feature>
<sequence>MSEQGTALNLGNRPSSSASSSGKEFGHDHSVLAPATPSSSSGGGGGGAPSSHVPSSSGNARTPPNCALCRNHRLKIGLKGHKRYCKYRYCDCDKCQLTAERRRVMALQTALRRAQAQDEQRQPNLYAPLAPRLSPADLDVHRGTPAPPESLAPLSCESASASPGSANGGGGPGSSSGGGVIVGASSPHDGVLDGAHRPESLSVPLPPSSSSGRKRPQTPSSTDCRVGIGRRSHQWSPESAGSARTPAEYGSDVQSVDHGRGSVEEPSSPRPSAGLRCPAQPSRLSPEDRVDAARGQLAQQLHAGLQRPIRTSCRNGRENGRVHRESIQRLVEKFNFPPVALPLIYVVLKDHGSDYEEVKNLLLEAQEEILNLSVREGSEMPWLLPAHLYSASALCAPINSIGHLAPLQYQLGFAYHPGAAAAPHPHPHPHHHHHHHPGAGAAASTMAGLFPHHLHLPYQLALGPTAGALPGAPPPAASPEPAAPFSLRSSGNVSPTS</sequence>
<feature type="region of interest" description="Disordered" evidence="7">
    <location>
        <begin position="1"/>
        <end position="64"/>
    </location>
</feature>
<feature type="compositionally biased region" description="Basic residues" evidence="7">
    <location>
        <begin position="425"/>
        <end position="437"/>
    </location>
</feature>
<keyword evidence="9" id="KW-1185">Reference proteome</keyword>
<dbReference type="GeneID" id="113216731"/>
<organism evidence="9 10">
    <name type="scientific">Frankliniella occidentalis</name>
    <name type="common">Western flower thrips</name>
    <name type="synonym">Euthrips occidentalis</name>
    <dbReference type="NCBI Taxonomy" id="133901"/>
    <lineage>
        <taxon>Eukaryota</taxon>
        <taxon>Metazoa</taxon>
        <taxon>Ecdysozoa</taxon>
        <taxon>Arthropoda</taxon>
        <taxon>Hexapoda</taxon>
        <taxon>Insecta</taxon>
        <taxon>Pterygota</taxon>
        <taxon>Neoptera</taxon>
        <taxon>Paraneoptera</taxon>
        <taxon>Thysanoptera</taxon>
        <taxon>Terebrantia</taxon>
        <taxon>Thripoidea</taxon>
        <taxon>Thripidae</taxon>
        <taxon>Frankliniella</taxon>
    </lineage>
</organism>
<dbReference type="Gene3D" id="4.10.1040.10">
    <property type="entry name" value="DM DNA-binding domain"/>
    <property type="match status" value="1"/>
</dbReference>
<dbReference type="GO" id="GO:0000978">
    <property type="term" value="F:RNA polymerase II cis-regulatory region sequence-specific DNA binding"/>
    <property type="evidence" value="ECO:0007669"/>
    <property type="project" value="TreeGrafter"/>
</dbReference>
<dbReference type="PANTHER" id="PTHR12322:SF116">
    <property type="entry name" value="DOUBLESEX-MAB RELATED 99B"/>
    <property type="match status" value="1"/>
</dbReference>
<feature type="compositionally biased region" description="Polar residues" evidence="7">
    <location>
        <begin position="1"/>
        <end position="14"/>
    </location>
</feature>
<keyword evidence="3 5" id="KW-0238">DNA-binding</keyword>
<evidence type="ECO:0000256" key="7">
    <source>
        <dbReference type="SAM" id="MobiDB-lite"/>
    </source>
</evidence>
<dbReference type="Pfam" id="PF00751">
    <property type="entry name" value="DM"/>
    <property type="match status" value="1"/>
</dbReference>
<name>A0A9C6TWQ2_FRAOC</name>
<feature type="domain" description="DM" evidence="8">
    <location>
        <begin position="66"/>
        <end position="113"/>
    </location>
</feature>
<gene>
    <name evidence="10" type="primary">LOC113216731</name>
</gene>
<dbReference type="RefSeq" id="XP_052123735.1">
    <property type="nucleotide sequence ID" value="XM_052267775.1"/>
</dbReference>
<dbReference type="SMART" id="SM00301">
    <property type="entry name" value="DM"/>
    <property type="match status" value="1"/>
</dbReference>